<dbReference type="InterPro" id="IPR050659">
    <property type="entry name" value="Peptidase_M24B"/>
</dbReference>
<dbReference type="InterPro" id="IPR029149">
    <property type="entry name" value="Creatin/AminoP/Spt16_N"/>
</dbReference>
<feature type="domain" description="Creatinase N-terminal" evidence="2">
    <location>
        <begin position="22"/>
        <end position="150"/>
    </location>
</feature>
<dbReference type="InterPro" id="IPR036005">
    <property type="entry name" value="Creatinase/aminopeptidase-like"/>
</dbReference>
<evidence type="ECO:0000313" key="3">
    <source>
        <dbReference type="EMBL" id="KLK94056.1"/>
    </source>
</evidence>
<dbReference type="EMBL" id="LCYG01000016">
    <property type="protein sequence ID" value="KLK94056.1"/>
    <property type="molecule type" value="Genomic_DNA"/>
</dbReference>
<dbReference type="SUPFAM" id="SSF55920">
    <property type="entry name" value="Creatinase/aminopeptidase"/>
    <property type="match status" value="1"/>
</dbReference>
<evidence type="ECO:0000259" key="2">
    <source>
        <dbReference type="Pfam" id="PF01321"/>
    </source>
</evidence>
<accession>A0A0H1RGT2</accession>
<feature type="domain" description="Peptidase M24" evidence="1">
    <location>
        <begin position="159"/>
        <end position="366"/>
    </location>
</feature>
<dbReference type="Pfam" id="PF01321">
    <property type="entry name" value="Creatinase_N"/>
    <property type="match status" value="1"/>
</dbReference>
<evidence type="ECO:0000259" key="1">
    <source>
        <dbReference type="Pfam" id="PF00557"/>
    </source>
</evidence>
<dbReference type="Proteomes" id="UP000035489">
    <property type="component" value="Unassembled WGS sequence"/>
</dbReference>
<dbReference type="SUPFAM" id="SSF53092">
    <property type="entry name" value="Creatinase/prolidase N-terminal domain"/>
    <property type="match status" value="1"/>
</dbReference>
<comment type="caution">
    <text evidence="3">The sequence shown here is derived from an EMBL/GenBank/DDBJ whole genome shotgun (WGS) entry which is preliminary data.</text>
</comment>
<dbReference type="Gene3D" id="3.90.230.10">
    <property type="entry name" value="Creatinase/methionine aminopeptidase superfamily"/>
    <property type="match status" value="1"/>
</dbReference>
<dbReference type="GO" id="GO:0008235">
    <property type="term" value="F:metalloexopeptidase activity"/>
    <property type="evidence" value="ECO:0007669"/>
    <property type="project" value="UniProtKB-ARBA"/>
</dbReference>
<dbReference type="Pfam" id="PF00557">
    <property type="entry name" value="Peptidase_M24"/>
    <property type="match status" value="1"/>
</dbReference>
<name>A0A0H1RGT2_9HYPH</name>
<dbReference type="STRING" id="1225564.AA309_06270"/>
<dbReference type="PRINTS" id="PR00599">
    <property type="entry name" value="MAPEPTIDASE"/>
</dbReference>
<gene>
    <name evidence="3" type="ORF">AA309_06270</name>
</gene>
<organism evidence="3 4">
    <name type="scientific">Microvirga vignae</name>
    <dbReference type="NCBI Taxonomy" id="1225564"/>
    <lineage>
        <taxon>Bacteria</taxon>
        <taxon>Pseudomonadati</taxon>
        <taxon>Pseudomonadota</taxon>
        <taxon>Alphaproteobacteria</taxon>
        <taxon>Hyphomicrobiales</taxon>
        <taxon>Methylobacteriaceae</taxon>
        <taxon>Microvirga</taxon>
    </lineage>
</organism>
<dbReference type="RefSeq" id="WP_047188097.1">
    <property type="nucleotide sequence ID" value="NZ_LCYG01000016.1"/>
</dbReference>
<dbReference type="PANTHER" id="PTHR46112">
    <property type="entry name" value="AMINOPEPTIDASE"/>
    <property type="match status" value="1"/>
</dbReference>
<dbReference type="PATRIC" id="fig|1225564.3.peg.1728"/>
<keyword evidence="4" id="KW-1185">Reference proteome</keyword>
<dbReference type="Gene3D" id="3.40.350.10">
    <property type="entry name" value="Creatinase/prolidase N-terminal domain"/>
    <property type="match status" value="1"/>
</dbReference>
<dbReference type="InterPro" id="IPR000994">
    <property type="entry name" value="Pept_M24"/>
</dbReference>
<dbReference type="InterPro" id="IPR000587">
    <property type="entry name" value="Creatinase_N"/>
</dbReference>
<dbReference type="OrthoDB" id="9806388at2"/>
<evidence type="ECO:0000313" key="4">
    <source>
        <dbReference type="Proteomes" id="UP000035489"/>
    </source>
</evidence>
<reference evidence="3 4" key="1">
    <citation type="submission" date="2015-05" db="EMBL/GenBank/DDBJ databases">
        <title>Draft genome sequence of Microvirga vignae strain BR3299, a novel nitrogen fixing bacteria isolated from Brazil semi-aired region.</title>
        <authorList>
            <person name="Zilli J.E."/>
            <person name="Passos S.R."/>
            <person name="Leite J."/>
            <person name="Baldani J.I."/>
            <person name="Xavier G.R."/>
            <person name="Rumjaneck N.G."/>
            <person name="Simoes-Araujo J.L."/>
        </authorList>
    </citation>
    <scope>NUCLEOTIDE SEQUENCE [LARGE SCALE GENOMIC DNA]</scope>
    <source>
        <strain evidence="3 4">BR3299</strain>
    </source>
</reference>
<dbReference type="AlphaFoldDB" id="A0A0H1RGT2"/>
<protein>
    <submittedName>
        <fullName evidence="3">X-Pro dipeptidase</fullName>
    </submittedName>
</protein>
<dbReference type="InterPro" id="IPR001714">
    <property type="entry name" value="Pept_M24_MAP"/>
</dbReference>
<proteinExistence type="predicted"/>
<sequence>MSASSSWQHPLPPISDVERLGRLARLRQEMEASGVAGLLLGSTQSLRYFTGLVWHPSERLCGALVTAERLIYVVPGFERSRVETLPRLEAEIATWEEDEDPTALVADLLGNKAPLALDSQLPLFLYHRLVRSLGAERLVDGGPLIADLRMRKSAAEIALIRYAMNLTLDVHRVAHAAMKPGVRASEIVSLIDAEHRRRGADNGSSFCIVSFGIATSLPHGAEGDQVLAAGDLILVDTGCHIDGYCSDLTRTYVLDEPSAAIARIWAIEREAQQAVFDAAHIGAPCEALDAAARGVIEAHGLGPDYRVPGLPHRAGHGLGLAIHEEPYIVRGNRTVLEPGMCFSNEPMILVPGAFGVRLEDHVVMTESGPQWFTQPSTSPTQPFG</sequence>
<dbReference type="GO" id="GO:0004177">
    <property type="term" value="F:aminopeptidase activity"/>
    <property type="evidence" value="ECO:0007669"/>
    <property type="project" value="UniProtKB-ARBA"/>
</dbReference>
<dbReference type="PANTHER" id="PTHR46112:SF3">
    <property type="entry name" value="AMINOPEPTIDASE YPDF"/>
    <property type="match status" value="1"/>
</dbReference>